<comment type="caution">
    <text evidence="2">The sequence shown here is derived from an EMBL/GenBank/DDBJ whole genome shotgun (WGS) entry which is preliminary data.</text>
</comment>
<dbReference type="OrthoDB" id="525039at2"/>
<keyword evidence="3" id="KW-1185">Reference proteome</keyword>
<evidence type="ECO:0000313" key="2">
    <source>
        <dbReference type="EMBL" id="PPB48857.1"/>
    </source>
</evidence>
<keyword evidence="1" id="KW-0378">Hydrolase</keyword>
<dbReference type="InterPro" id="IPR005754">
    <property type="entry name" value="Sortase"/>
</dbReference>
<dbReference type="AlphaFoldDB" id="A0A2S5IWD9"/>
<dbReference type="CDD" id="cd05829">
    <property type="entry name" value="Sortase_F"/>
    <property type="match status" value="1"/>
</dbReference>
<name>A0A2S5IWD9_9MICC</name>
<proteinExistence type="predicted"/>
<dbReference type="Pfam" id="PF04203">
    <property type="entry name" value="Sortase"/>
    <property type="match status" value="1"/>
</dbReference>
<dbReference type="Proteomes" id="UP000239297">
    <property type="component" value="Unassembled WGS sequence"/>
</dbReference>
<dbReference type="InterPro" id="IPR042001">
    <property type="entry name" value="Sortase_F"/>
</dbReference>
<accession>A0A2S5IWD9</accession>
<dbReference type="InterPro" id="IPR023365">
    <property type="entry name" value="Sortase_dom-sf"/>
</dbReference>
<organism evidence="2 3">
    <name type="scientific">Arthrobacter pityocampae</name>
    <dbReference type="NCBI Taxonomy" id="547334"/>
    <lineage>
        <taxon>Bacteria</taxon>
        <taxon>Bacillati</taxon>
        <taxon>Actinomycetota</taxon>
        <taxon>Actinomycetes</taxon>
        <taxon>Micrococcales</taxon>
        <taxon>Micrococcaceae</taxon>
        <taxon>Arthrobacter</taxon>
    </lineage>
</organism>
<evidence type="ECO:0000313" key="3">
    <source>
        <dbReference type="Proteomes" id="UP000239297"/>
    </source>
</evidence>
<protein>
    <submittedName>
        <fullName evidence="2">Sortase</fullName>
    </submittedName>
</protein>
<dbReference type="SUPFAM" id="SSF63817">
    <property type="entry name" value="Sortase"/>
    <property type="match status" value="1"/>
</dbReference>
<dbReference type="EMBL" id="PRKW01000005">
    <property type="protein sequence ID" value="PPB48857.1"/>
    <property type="molecule type" value="Genomic_DNA"/>
</dbReference>
<dbReference type="Gene3D" id="2.40.260.10">
    <property type="entry name" value="Sortase"/>
    <property type="match status" value="1"/>
</dbReference>
<reference evidence="2 3" key="1">
    <citation type="journal article" date="2014" name="Int. J. Syst. Evol. Microbiol.">
        <title>Arthrobacter pityocampae sp. nov., isolated from Thaumetopoea pityocampa (Lep., Thaumetopoeidae).</title>
        <authorList>
            <person name="Ince I.A."/>
            <person name="Demirbag Z."/>
            <person name="Kati H."/>
        </authorList>
    </citation>
    <scope>NUCLEOTIDE SEQUENCE [LARGE SCALE GENOMIC DNA]</scope>
    <source>
        <strain evidence="2 3">Tp2</strain>
    </source>
</reference>
<sequence length="163" mass="17341">MPEVPLQKADGALQPRDPAPVSLAIAGTDIAVKVVDVGIEENDAMEIPDSFYEAGWYRYGPTPGADAGNAVIAAHVDSLTEVMPFAQLKDVAIGTTVTVGLEDGRTLTYSVSDVRNVPKATLNGSEIFKRDGDHELKIITCGGEWLAEEGDYEDNVVLTALPL</sequence>
<gene>
    <name evidence="2" type="ORF">C4K88_13730</name>
</gene>
<dbReference type="GO" id="GO:0016787">
    <property type="term" value="F:hydrolase activity"/>
    <property type="evidence" value="ECO:0007669"/>
    <property type="project" value="UniProtKB-KW"/>
</dbReference>
<evidence type="ECO:0000256" key="1">
    <source>
        <dbReference type="ARBA" id="ARBA00022801"/>
    </source>
</evidence>